<dbReference type="SUPFAM" id="SSF47413">
    <property type="entry name" value="lambda repressor-like DNA-binding domains"/>
    <property type="match status" value="1"/>
</dbReference>
<evidence type="ECO:0000256" key="4">
    <source>
        <dbReference type="HAMAP-Rule" id="MF_00584"/>
    </source>
</evidence>
<reference evidence="6" key="1">
    <citation type="journal article" date="2020" name="mSystems">
        <title>Genome- and Community-Level Interaction Insights into Carbon Utilization and Element Cycling Functions of Hydrothermarchaeota in Hydrothermal Sediment.</title>
        <authorList>
            <person name="Zhou Z."/>
            <person name="Liu Y."/>
            <person name="Xu W."/>
            <person name="Pan J."/>
            <person name="Luo Z.H."/>
            <person name="Li M."/>
        </authorList>
    </citation>
    <scope>NUCLEOTIDE SEQUENCE [LARGE SCALE GENOMIC DNA]</scope>
    <source>
        <strain evidence="6">SpSt-110</strain>
    </source>
</reference>
<organism evidence="6">
    <name type="scientific">Thermogladius calderae</name>
    <dbReference type="NCBI Taxonomy" id="1200300"/>
    <lineage>
        <taxon>Archaea</taxon>
        <taxon>Thermoproteota</taxon>
        <taxon>Thermoprotei</taxon>
        <taxon>Desulfurococcales</taxon>
        <taxon>Desulfurococcaceae</taxon>
        <taxon>Thermogladius</taxon>
    </lineage>
</organism>
<accession>A0A7J3XZC9</accession>
<keyword evidence="3 4" id="KW-0804">Transcription</keyword>
<dbReference type="GO" id="GO:0003700">
    <property type="term" value="F:DNA-binding transcription factor activity"/>
    <property type="evidence" value="ECO:0007669"/>
    <property type="project" value="UniProtKB-UniRule"/>
</dbReference>
<dbReference type="InterPro" id="IPR001387">
    <property type="entry name" value="Cro/C1-type_HTH"/>
</dbReference>
<dbReference type="InterPro" id="IPR020886">
    <property type="entry name" value="MTH_967-like"/>
</dbReference>
<dbReference type="GO" id="GO:0003677">
    <property type="term" value="F:DNA binding"/>
    <property type="evidence" value="ECO:0007669"/>
    <property type="project" value="UniProtKB-KW"/>
</dbReference>
<dbReference type="Gene3D" id="1.10.260.40">
    <property type="entry name" value="lambda repressor-like DNA-binding domains"/>
    <property type="match status" value="1"/>
</dbReference>
<evidence type="ECO:0000256" key="1">
    <source>
        <dbReference type="ARBA" id="ARBA00023015"/>
    </source>
</evidence>
<evidence type="ECO:0000256" key="3">
    <source>
        <dbReference type="ARBA" id="ARBA00023163"/>
    </source>
</evidence>
<keyword evidence="2 4" id="KW-0238">DNA-binding</keyword>
<dbReference type="EMBL" id="DRYK01000061">
    <property type="protein sequence ID" value="HHP68084.1"/>
    <property type="molecule type" value="Genomic_DNA"/>
</dbReference>
<sequence>MRSRMLDELTEETLDILSRAGFIVREIDYPEEGRSVDIVGGSGGRKIILKVVYNSGRISRREIDDLKKLSATYKASVLIVSEKYWRNEMEDDVVYVRNDIYVVNKNLLRNYFLRNNRPLIINLRGTYLLRIDNKSFARKRIELGLSRSEVANKLNVSKETIYQYETKRSMTSIQTAIKIANLMGEDVFEEVDLMDESLFNQPEVPIENKVLYNLAEAVKIKHLRVFEFSTTPVDGALVKDDKSVSIIQLAGYSREEMELKTENAVKMSSITKSAPIFIDDEKKIEKIKHAVKEIFGE</sequence>
<dbReference type="InterPro" id="IPR059051">
    <property type="entry name" value="MTH_967_PDDEXK"/>
</dbReference>
<dbReference type="CDD" id="cd00093">
    <property type="entry name" value="HTH_XRE"/>
    <property type="match status" value="1"/>
</dbReference>
<evidence type="ECO:0000256" key="2">
    <source>
        <dbReference type="ARBA" id="ARBA00023125"/>
    </source>
</evidence>
<protein>
    <recommendedName>
        <fullName evidence="4">Putative HTH-type transcriptional regulatory protein ENM60_04790</fullName>
    </recommendedName>
</protein>
<dbReference type="AlphaFoldDB" id="A0A7J3XZC9"/>
<dbReference type="HAMAP" id="MF_00584">
    <property type="entry name" value="HTH_type_cro_C1"/>
    <property type="match status" value="1"/>
</dbReference>
<keyword evidence="1 4" id="KW-0805">Transcription regulation</keyword>
<evidence type="ECO:0000313" key="6">
    <source>
        <dbReference type="EMBL" id="HHP68084.1"/>
    </source>
</evidence>
<feature type="domain" description="HTH cro/C1-type" evidence="5">
    <location>
        <begin position="136"/>
        <end position="193"/>
    </location>
</feature>
<gene>
    <name evidence="6" type="ORF">ENM60_04790</name>
</gene>
<dbReference type="SMART" id="SM00530">
    <property type="entry name" value="HTH_XRE"/>
    <property type="match status" value="1"/>
</dbReference>
<dbReference type="PROSITE" id="PS50943">
    <property type="entry name" value="HTH_CROC1"/>
    <property type="match status" value="1"/>
</dbReference>
<dbReference type="Pfam" id="PF01381">
    <property type="entry name" value="HTH_3"/>
    <property type="match status" value="1"/>
</dbReference>
<dbReference type="InterPro" id="IPR010982">
    <property type="entry name" value="Lambda_DNA-bd_dom_sf"/>
</dbReference>
<evidence type="ECO:0000259" key="5">
    <source>
        <dbReference type="PROSITE" id="PS50943"/>
    </source>
</evidence>
<comment type="caution">
    <text evidence="6">The sequence shown here is derived from an EMBL/GenBank/DDBJ whole genome shotgun (WGS) entry which is preliminary data.</text>
</comment>
<dbReference type="Pfam" id="PF26553">
    <property type="entry name" value="PDDEXK_19"/>
    <property type="match status" value="1"/>
</dbReference>
<proteinExistence type="inferred from homology"/>
<name>A0A7J3XZC9_9CREN</name>